<keyword evidence="4 8" id="KW-0732">Signal</keyword>
<evidence type="ECO:0000256" key="7">
    <source>
        <dbReference type="ARBA" id="ARBA00023288"/>
    </source>
</evidence>
<evidence type="ECO:0000256" key="5">
    <source>
        <dbReference type="ARBA" id="ARBA00023136"/>
    </source>
</evidence>
<dbReference type="PROSITE" id="PS51257">
    <property type="entry name" value="PROKAR_LIPOPROTEIN"/>
    <property type="match status" value="1"/>
</dbReference>
<dbReference type="GO" id="GO:0016020">
    <property type="term" value="C:membrane"/>
    <property type="evidence" value="ECO:0007669"/>
    <property type="project" value="UniProtKB-SubCell"/>
</dbReference>
<accession>A0A923L518</accession>
<protein>
    <submittedName>
        <fullName evidence="11">Ger(X)C family spore germination protein</fullName>
    </submittedName>
</protein>
<feature type="signal peptide" evidence="8">
    <location>
        <begin position="1"/>
        <end position="23"/>
    </location>
</feature>
<dbReference type="EMBL" id="JACOOL010000004">
    <property type="protein sequence ID" value="MBC5636566.1"/>
    <property type="molecule type" value="Genomic_DNA"/>
</dbReference>
<organism evidence="11 12">
    <name type="scientific">Ornithinibacillus hominis</name>
    <dbReference type="NCBI Taxonomy" id="2763055"/>
    <lineage>
        <taxon>Bacteria</taxon>
        <taxon>Bacillati</taxon>
        <taxon>Bacillota</taxon>
        <taxon>Bacilli</taxon>
        <taxon>Bacillales</taxon>
        <taxon>Bacillaceae</taxon>
        <taxon>Ornithinibacillus</taxon>
    </lineage>
</organism>
<name>A0A923L518_9BACI</name>
<dbReference type="Pfam" id="PF25198">
    <property type="entry name" value="Spore_GerAC_N"/>
    <property type="match status" value="1"/>
</dbReference>
<dbReference type="GO" id="GO:0009847">
    <property type="term" value="P:spore germination"/>
    <property type="evidence" value="ECO:0007669"/>
    <property type="project" value="InterPro"/>
</dbReference>
<evidence type="ECO:0000256" key="4">
    <source>
        <dbReference type="ARBA" id="ARBA00022729"/>
    </source>
</evidence>
<dbReference type="NCBIfam" id="TIGR02887">
    <property type="entry name" value="spore_ger_x_C"/>
    <property type="match status" value="1"/>
</dbReference>
<dbReference type="Pfam" id="PF05504">
    <property type="entry name" value="Spore_GerAC"/>
    <property type="match status" value="1"/>
</dbReference>
<evidence type="ECO:0000256" key="8">
    <source>
        <dbReference type="SAM" id="SignalP"/>
    </source>
</evidence>
<dbReference type="PANTHER" id="PTHR35789">
    <property type="entry name" value="SPORE GERMINATION PROTEIN B3"/>
    <property type="match status" value="1"/>
</dbReference>
<evidence type="ECO:0000313" key="12">
    <source>
        <dbReference type="Proteomes" id="UP000637359"/>
    </source>
</evidence>
<evidence type="ECO:0000256" key="3">
    <source>
        <dbReference type="ARBA" id="ARBA00022544"/>
    </source>
</evidence>
<comment type="similarity">
    <text evidence="2">Belongs to the GerABKC lipoprotein family.</text>
</comment>
<evidence type="ECO:0000259" key="9">
    <source>
        <dbReference type="Pfam" id="PF05504"/>
    </source>
</evidence>
<dbReference type="AlphaFoldDB" id="A0A923L518"/>
<keyword evidence="12" id="KW-1185">Reference proteome</keyword>
<dbReference type="Gene3D" id="3.30.300.210">
    <property type="entry name" value="Nutrient germinant receptor protein C, domain 3"/>
    <property type="match status" value="1"/>
</dbReference>
<keyword evidence="5" id="KW-0472">Membrane</keyword>
<feature type="chain" id="PRO_5039325108" evidence="8">
    <location>
        <begin position="24"/>
        <end position="379"/>
    </location>
</feature>
<dbReference type="RefSeq" id="WP_186869271.1">
    <property type="nucleotide sequence ID" value="NZ_JACOOL010000004.1"/>
</dbReference>
<proteinExistence type="inferred from homology"/>
<evidence type="ECO:0000256" key="6">
    <source>
        <dbReference type="ARBA" id="ARBA00023139"/>
    </source>
</evidence>
<evidence type="ECO:0000313" key="11">
    <source>
        <dbReference type="EMBL" id="MBC5636566.1"/>
    </source>
</evidence>
<comment type="subcellular location">
    <subcellularLocation>
        <location evidence="1">Membrane</location>
        <topology evidence="1">Lipid-anchor</topology>
    </subcellularLocation>
</comment>
<keyword evidence="3" id="KW-0309">Germination</keyword>
<dbReference type="InterPro" id="IPR038501">
    <property type="entry name" value="Spore_GerAC_C_sf"/>
</dbReference>
<dbReference type="InterPro" id="IPR057336">
    <property type="entry name" value="GerAC_N"/>
</dbReference>
<evidence type="ECO:0000256" key="1">
    <source>
        <dbReference type="ARBA" id="ARBA00004635"/>
    </source>
</evidence>
<feature type="domain" description="Spore germination GerAC-like C-terminal" evidence="9">
    <location>
        <begin position="197"/>
        <end position="375"/>
    </location>
</feature>
<keyword evidence="7" id="KW-0449">Lipoprotein</keyword>
<evidence type="ECO:0000259" key="10">
    <source>
        <dbReference type="Pfam" id="PF25198"/>
    </source>
</evidence>
<feature type="domain" description="Spore germination protein N-terminal" evidence="10">
    <location>
        <begin position="24"/>
        <end position="188"/>
    </location>
</feature>
<dbReference type="InterPro" id="IPR008844">
    <property type="entry name" value="Spore_GerAC-like"/>
</dbReference>
<dbReference type="Proteomes" id="UP000637359">
    <property type="component" value="Unassembled WGS sequence"/>
</dbReference>
<gene>
    <name evidence="11" type="ORF">H8S33_06985</name>
</gene>
<dbReference type="PANTHER" id="PTHR35789:SF1">
    <property type="entry name" value="SPORE GERMINATION PROTEIN B3"/>
    <property type="match status" value="1"/>
</dbReference>
<keyword evidence="6" id="KW-0564">Palmitate</keyword>
<reference evidence="11" key="1">
    <citation type="submission" date="2020-08" db="EMBL/GenBank/DDBJ databases">
        <title>Genome public.</title>
        <authorList>
            <person name="Liu C."/>
            <person name="Sun Q."/>
        </authorList>
    </citation>
    <scope>NUCLEOTIDE SEQUENCE</scope>
    <source>
        <strain evidence="11">BX22</strain>
    </source>
</reference>
<comment type="caution">
    <text evidence="11">The sequence shown here is derived from an EMBL/GenBank/DDBJ whole genome shotgun (WGS) entry which is preliminary data.</text>
</comment>
<evidence type="ECO:0000256" key="2">
    <source>
        <dbReference type="ARBA" id="ARBA00007886"/>
    </source>
</evidence>
<dbReference type="InterPro" id="IPR046953">
    <property type="entry name" value="Spore_GerAC-like_C"/>
</dbReference>
<sequence>MKRLRILLLLGIVPILSSCLETAQLEDLGVITARGVDRIENQEIEMNMAILQFQTNFTHPTTVVKGVSDTIKGARADANQKVSHYLVPGKMQLEIYGKELAQSGINPFIDTLIRDAAIPDTLLLAVAEEKARDIFHIQVENISTNLGEFLHGLIEPSGESQIFPSVTLHKFAVIINNEGVDPILPMMGVRDDIPTITGIALFKDDKMKGQLPIELEHLFTIMDRPQTGELLELIIPREAVSEYLMNSEEAEKIGEIRLVFLIEHGTTKKVLTDKEKLTFDTNIRLDVSLQEISSKYNLDDPKAINSLEKEVEKVLTAQYEDILEYLKEINADSFGYGTVYRINNKDGKLTDKEWDEKYPKLDVTFNINVNIIRHGTINK</sequence>